<evidence type="ECO:0000313" key="7">
    <source>
        <dbReference type="Proteomes" id="UP000505377"/>
    </source>
</evidence>
<feature type="compositionally biased region" description="Low complexity" evidence="4">
    <location>
        <begin position="160"/>
        <end position="193"/>
    </location>
</feature>
<dbReference type="AlphaFoldDB" id="A0A6M6JVC2"/>
<organism evidence="6 7">
    <name type="scientific">Pseudonocardia broussonetiae</name>
    <dbReference type="NCBI Taxonomy" id="2736640"/>
    <lineage>
        <taxon>Bacteria</taxon>
        <taxon>Bacillati</taxon>
        <taxon>Actinomycetota</taxon>
        <taxon>Actinomycetes</taxon>
        <taxon>Pseudonocardiales</taxon>
        <taxon>Pseudonocardiaceae</taxon>
        <taxon>Pseudonocardia</taxon>
    </lineage>
</organism>
<dbReference type="EMBL" id="CP053564">
    <property type="protein sequence ID" value="QJY50081.1"/>
    <property type="molecule type" value="Genomic_DNA"/>
</dbReference>
<proteinExistence type="predicted"/>
<dbReference type="KEGG" id="pbro:HOP40_33555"/>
<feature type="domain" description="HTH marR-type" evidence="5">
    <location>
        <begin position="9"/>
        <end position="141"/>
    </location>
</feature>
<dbReference type="InterPro" id="IPR036390">
    <property type="entry name" value="WH_DNA-bd_sf"/>
</dbReference>
<keyword evidence="1" id="KW-0805">Transcription regulation</keyword>
<evidence type="ECO:0000313" key="6">
    <source>
        <dbReference type="EMBL" id="QJY50081.1"/>
    </source>
</evidence>
<reference evidence="6 7" key="1">
    <citation type="submission" date="2020-05" db="EMBL/GenBank/DDBJ databases">
        <authorList>
            <person name="Mo P."/>
        </authorList>
    </citation>
    <scope>NUCLEOTIDE SEQUENCE [LARGE SCALE GENOMIC DNA]</scope>
    <source>
        <strain evidence="6 7">Gen01</strain>
    </source>
</reference>
<dbReference type="Proteomes" id="UP000505377">
    <property type="component" value="Chromosome"/>
</dbReference>
<gene>
    <name evidence="6" type="ORF">HOP40_33555</name>
</gene>
<dbReference type="InterPro" id="IPR036388">
    <property type="entry name" value="WH-like_DNA-bd_sf"/>
</dbReference>
<dbReference type="PANTHER" id="PTHR33164">
    <property type="entry name" value="TRANSCRIPTIONAL REGULATOR, MARR FAMILY"/>
    <property type="match status" value="1"/>
</dbReference>
<evidence type="ECO:0000256" key="4">
    <source>
        <dbReference type="SAM" id="MobiDB-lite"/>
    </source>
</evidence>
<evidence type="ECO:0000256" key="2">
    <source>
        <dbReference type="ARBA" id="ARBA00023125"/>
    </source>
</evidence>
<dbReference type="Gene3D" id="1.10.10.10">
    <property type="entry name" value="Winged helix-like DNA-binding domain superfamily/Winged helix DNA-binding domain"/>
    <property type="match status" value="1"/>
</dbReference>
<dbReference type="InterPro" id="IPR039422">
    <property type="entry name" value="MarR/SlyA-like"/>
</dbReference>
<dbReference type="GO" id="GO:0003677">
    <property type="term" value="F:DNA binding"/>
    <property type="evidence" value="ECO:0007669"/>
    <property type="project" value="UniProtKB-KW"/>
</dbReference>
<dbReference type="PANTHER" id="PTHR33164:SF64">
    <property type="entry name" value="TRANSCRIPTIONAL REGULATOR SLYA"/>
    <property type="match status" value="1"/>
</dbReference>
<dbReference type="Pfam" id="PF12802">
    <property type="entry name" value="MarR_2"/>
    <property type="match status" value="1"/>
</dbReference>
<dbReference type="PRINTS" id="PR00598">
    <property type="entry name" value="HTHMARR"/>
</dbReference>
<dbReference type="InterPro" id="IPR000835">
    <property type="entry name" value="HTH_MarR-typ"/>
</dbReference>
<dbReference type="GO" id="GO:0003700">
    <property type="term" value="F:DNA-binding transcription factor activity"/>
    <property type="evidence" value="ECO:0007669"/>
    <property type="project" value="InterPro"/>
</dbReference>
<dbReference type="SUPFAM" id="SSF46785">
    <property type="entry name" value="Winged helix' DNA-binding domain"/>
    <property type="match status" value="1"/>
</dbReference>
<dbReference type="PROSITE" id="PS50995">
    <property type="entry name" value="HTH_MARR_2"/>
    <property type="match status" value="1"/>
</dbReference>
<dbReference type="GO" id="GO:0006950">
    <property type="term" value="P:response to stress"/>
    <property type="evidence" value="ECO:0007669"/>
    <property type="project" value="TreeGrafter"/>
</dbReference>
<evidence type="ECO:0000256" key="3">
    <source>
        <dbReference type="ARBA" id="ARBA00023163"/>
    </source>
</evidence>
<protein>
    <submittedName>
        <fullName evidence="6">Winged helix-turn-helix transcriptional regulator</fullName>
    </submittedName>
</protein>
<keyword evidence="2" id="KW-0238">DNA-binding</keyword>
<dbReference type="SMART" id="SM00347">
    <property type="entry name" value="HTH_MARR"/>
    <property type="match status" value="1"/>
</dbReference>
<keyword evidence="7" id="KW-1185">Reference proteome</keyword>
<sequence>MVTTPERPESDLGWALGTVMRSYLRGIDEVVADVPGGPRGYQVLAAAGRGEASSQLALAQHLGVDRTVMTYLLDDLEAAGLVERRPDPADRRARRVGLTPDGSARLCTLERRLRCAEERVLAPLAEEERTVLRELLARIALGAAPVNPCQVAEEMQAQDAAVSASRGRAPRRSAAAPTPRPGTPRAATPASPR</sequence>
<accession>A0A6M6JVC2</accession>
<evidence type="ECO:0000256" key="1">
    <source>
        <dbReference type="ARBA" id="ARBA00023015"/>
    </source>
</evidence>
<feature type="region of interest" description="Disordered" evidence="4">
    <location>
        <begin position="154"/>
        <end position="193"/>
    </location>
</feature>
<evidence type="ECO:0000259" key="5">
    <source>
        <dbReference type="PROSITE" id="PS50995"/>
    </source>
</evidence>
<keyword evidence="3" id="KW-0804">Transcription</keyword>
<name>A0A6M6JVC2_9PSEU</name>